<dbReference type="AlphaFoldDB" id="J3NEB6"/>
<reference evidence="2" key="2">
    <citation type="submission" date="2013-04" db="UniProtKB">
        <authorList>
            <consortium name="EnsemblPlants"/>
        </authorList>
    </citation>
    <scope>IDENTIFICATION</scope>
</reference>
<dbReference type="EnsemblPlants" id="OB12G23240.1">
    <property type="protein sequence ID" value="OB12G23240.1"/>
    <property type="gene ID" value="OB12G23240"/>
</dbReference>
<name>J3NEB6_ORYBR</name>
<dbReference type="Proteomes" id="UP000006038">
    <property type="component" value="Chromosome 12"/>
</dbReference>
<evidence type="ECO:0000256" key="1">
    <source>
        <dbReference type="SAM" id="MobiDB-lite"/>
    </source>
</evidence>
<feature type="compositionally biased region" description="Basic residues" evidence="1">
    <location>
        <begin position="24"/>
        <end position="49"/>
    </location>
</feature>
<protein>
    <submittedName>
        <fullName evidence="2">Uncharacterized protein</fullName>
    </submittedName>
</protein>
<reference evidence="2" key="1">
    <citation type="journal article" date="2013" name="Nat. Commun.">
        <title>Whole-genome sequencing of Oryza brachyantha reveals mechanisms underlying Oryza genome evolution.</title>
        <authorList>
            <person name="Chen J."/>
            <person name="Huang Q."/>
            <person name="Gao D."/>
            <person name="Wang J."/>
            <person name="Lang Y."/>
            <person name="Liu T."/>
            <person name="Li B."/>
            <person name="Bai Z."/>
            <person name="Luis Goicoechea J."/>
            <person name="Liang C."/>
            <person name="Chen C."/>
            <person name="Zhang W."/>
            <person name="Sun S."/>
            <person name="Liao Y."/>
            <person name="Zhang X."/>
            <person name="Yang L."/>
            <person name="Song C."/>
            <person name="Wang M."/>
            <person name="Shi J."/>
            <person name="Liu G."/>
            <person name="Liu J."/>
            <person name="Zhou H."/>
            <person name="Zhou W."/>
            <person name="Yu Q."/>
            <person name="An N."/>
            <person name="Chen Y."/>
            <person name="Cai Q."/>
            <person name="Wang B."/>
            <person name="Liu B."/>
            <person name="Min J."/>
            <person name="Huang Y."/>
            <person name="Wu H."/>
            <person name="Li Z."/>
            <person name="Zhang Y."/>
            <person name="Yin Y."/>
            <person name="Song W."/>
            <person name="Jiang J."/>
            <person name="Jackson S.A."/>
            <person name="Wing R.A."/>
            <person name="Wang J."/>
            <person name="Chen M."/>
        </authorList>
    </citation>
    <scope>NUCLEOTIDE SEQUENCE [LARGE SCALE GENOMIC DNA]</scope>
    <source>
        <strain evidence="2">cv. IRGC 101232</strain>
    </source>
</reference>
<feature type="region of interest" description="Disordered" evidence="1">
    <location>
        <begin position="19"/>
        <end position="54"/>
    </location>
</feature>
<evidence type="ECO:0000313" key="2">
    <source>
        <dbReference type="EnsemblPlants" id="OB12G23240.1"/>
    </source>
</evidence>
<dbReference type="HOGENOM" id="CLU_2816500_0_0_1"/>
<keyword evidence="3" id="KW-1185">Reference proteome</keyword>
<accession>J3NEB6</accession>
<organism evidence="2">
    <name type="scientific">Oryza brachyantha</name>
    <name type="common">malo sina</name>
    <dbReference type="NCBI Taxonomy" id="4533"/>
    <lineage>
        <taxon>Eukaryota</taxon>
        <taxon>Viridiplantae</taxon>
        <taxon>Streptophyta</taxon>
        <taxon>Embryophyta</taxon>
        <taxon>Tracheophyta</taxon>
        <taxon>Spermatophyta</taxon>
        <taxon>Magnoliopsida</taxon>
        <taxon>Liliopsida</taxon>
        <taxon>Poales</taxon>
        <taxon>Poaceae</taxon>
        <taxon>BOP clade</taxon>
        <taxon>Oryzoideae</taxon>
        <taxon>Oryzeae</taxon>
        <taxon>Oryzinae</taxon>
        <taxon>Oryza</taxon>
    </lineage>
</organism>
<sequence length="67" mass="7699">MVVHDDSHCPIDLSSCRGCTCSRSRSRSLRQPHRSRQPPRRACERKKQKTSSGMERILEFGTNLKLS</sequence>
<dbReference type="Gramene" id="OB12G23240.1">
    <property type="protein sequence ID" value="OB12G23240.1"/>
    <property type="gene ID" value="OB12G23240"/>
</dbReference>
<evidence type="ECO:0000313" key="3">
    <source>
        <dbReference type="Proteomes" id="UP000006038"/>
    </source>
</evidence>
<proteinExistence type="predicted"/>